<sequence length="41" mass="4802">MPMHFCVLYTQYGKRGWQRSETALQALFFAVPAAKLRTRVQ</sequence>
<name>G7TI76_XANOB</name>
<dbReference type="KEGG" id="xor:XOC_1415"/>
<dbReference type="HOGENOM" id="CLU_3278783_0_0_6"/>
<dbReference type="Proteomes" id="UP000008851">
    <property type="component" value="Chromosome"/>
</dbReference>
<dbReference type="EMBL" id="CP003057">
    <property type="protein sequence ID" value="AEQ95596.1"/>
    <property type="molecule type" value="Genomic_DNA"/>
</dbReference>
<proteinExistence type="predicted"/>
<accession>G7TI76</accession>
<reference evidence="1 2" key="1">
    <citation type="journal article" date="2011" name="J. Bacteriol.">
        <title>Two new complete genome sequences offer insight into host and tissue specificity of plant pathogenic Xanthomonas spp.</title>
        <authorList>
            <person name="Bogdanove A.J."/>
            <person name="Koebnik R."/>
            <person name="Lu H."/>
            <person name="Furutani A."/>
            <person name="Angiuoli S.V."/>
            <person name="Patil P.B."/>
            <person name="Van Sluys M.A."/>
            <person name="Ryan R.P."/>
            <person name="Meyer D.F."/>
            <person name="Han S.W."/>
            <person name="Aparna G."/>
            <person name="Rajaram M."/>
            <person name="Delcher A.L."/>
            <person name="Phillippy A.M."/>
            <person name="Puiu D."/>
            <person name="Schatz M.C."/>
            <person name="Shumway M."/>
            <person name="Sommer D.D."/>
            <person name="Trapnell C."/>
            <person name="Benahmed F."/>
            <person name="Dimitrov G."/>
            <person name="Madupu R."/>
            <person name="Radune D."/>
            <person name="Sullivan S."/>
            <person name="Jha G."/>
            <person name="Ishihara H."/>
            <person name="Lee S.W."/>
            <person name="Pandey A."/>
            <person name="Sharma V."/>
            <person name="Sriariyanun M."/>
            <person name="Szurek B."/>
            <person name="Vera-Cruz C.M."/>
            <person name="Dorman K.S."/>
            <person name="Ronald P.C."/>
            <person name="Verdier V."/>
            <person name="Dow J.M."/>
            <person name="Sonti R.V."/>
            <person name="Tsuge S."/>
            <person name="Brendel V.P."/>
            <person name="Rabinowicz P.D."/>
            <person name="Leach J.E."/>
            <person name="White F.F."/>
            <person name="Salzberg S.L."/>
        </authorList>
    </citation>
    <scope>NUCLEOTIDE SEQUENCE [LARGE SCALE GENOMIC DNA]</scope>
    <source>
        <strain evidence="1 2">BLS256</strain>
    </source>
</reference>
<dbReference type="AlphaFoldDB" id="G7TI76"/>
<organism evidence="1 2">
    <name type="scientific">Xanthomonas oryzae pv. oryzicola (strain BLS256)</name>
    <dbReference type="NCBI Taxonomy" id="383407"/>
    <lineage>
        <taxon>Bacteria</taxon>
        <taxon>Pseudomonadati</taxon>
        <taxon>Pseudomonadota</taxon>
        <taxon>Gammaproteobacteria</taxon>
        <taxon>Lysobacterales</taxon>
        <taxon>Lysobacteraceae</taxon>
        <taxon>Xanthomonas</taxon>
    </lineage>
</organism>
<protein>
    <submittedName>
        <fullName evidence="1">Uncharacterized protein</fullName>
    </submittedName>
</protein>
<evidence type="ECO:0000313" key="1">
    <source>
        <dbReference type="EMBL" id="AEQ95596.1"/>
    </source>
</evidence>
<gene>
    <name evidence="1" type="ORF">XOC_1415</name>
</gene>
<evidence type="ECO:0000313" key="2">
    <source>
        <dbReference type="Proteomes" id="UP000008851"/>
    </source>
</evidence>